<evidence type="ECO:0000313" key="11">
    <source>
        <dbReference type="EMBL" id="CAD8590955.1"/>
    </source>
</evidence>
<evidence type="ECO:0000256" key="7">
    <source>
        <dbReference type="ARBA" id="ARBA00022692"/>
    </source>
</evidence>
<keyword evidence="7" id="KW-0812">Transmembrane</keyword>
<organism evidence="11">
    <name type="scientific">Micromonas pusilla</name>
    <name type="common">Picoplanktonic green alga</name>
    <name type="synonym">Chromulina pusilla</name>
    <dbReference type="NCBI Taxonomy" id="38833"/>
    <lineage>
        <taxon>Eukaryota</taxon>
        <taxon>Viridiplantae</taxon>
        <taxon>Chlorophyta</taxon>
        <taxon>Mamiellophyceae</taxon>
        <taxon>Mamiellales</taxon>
        <taxon>Mamiellaceae</taxon>
        <taxon>Micromonas</taxon>
    </lineage>
</organism>
<evidence type="ECO:0000256" key="4">
    <source>
        <dbReference type="ARBA" id="ARBA00022603"/>
    </source>
</evidence>
<dbReference type="InterPro" id="IPR025770">
    <property type="entry name" value="PPMT_MeTrfase"/>
</dbReference>
<dbReference type="Gene3D" id="1.20.120.1630">
    <property type="match status" value="1"/>
</dbReference>
<keyword evidence="6 10" id="KW-0949">S-adenosyl-L-methionine</keyword>
<keyword evidence="8" id="KW-1133">Transmembrane helix</keyword>
<comment type="catalytic activity">
    <reaction evidence="10">
        <text>[protein]-C-terminal S-[(2E,6E)-farnesyl]-L-cysteine + S-adenosyl-L-methionine = [protein]-C-terminal S-[(2E,6E)-farnesyl]-L-cysteine methyl ester + S-adenosyl-L-homocysteine</text>
        <dbReference type="Rhea" id="RHEA:21672"/>
        <dbReference type="Rhea" id="RHEA-COMP:12125"/>
        <dbReference type="Rhea" id="RHEA-COMP:12126"/>
        <dbReference type="ChEBI" id="CHEBI:57856"/>
        <dbReference type="ChEBI" id="CHEBI:59789"/>
        <dbReference type="ChEBI" id="CHEBI:90510"/>
        <dbReference type="ChEBI" id="CHEBI:90511"/>
        <dbReference type="EC" id="2.1.1.100"/>
    </reaction>
</comment>
<evidence type="ECO:0000256" key="3">
    <source>
        <dbReference type="ARBA" id="ARBA00012151"/>
    </source>
</evidence>
<dbReference type="InterPro" id="IPR007269">
    <property type="entry name" value="ICMT_MeTrfase"/>
</dbReference>
<evidence type="ECO:0000256" key="8">
    <source>
        <dbReference type="ARBA" id="ARBA00022989"/>
    </source>
</evidence>
<keyword evidence="5" id="KW-0808">Transferase</keyword>
<evidence type="ECO:0000256" key="1">
    <source>
        <dbReference type="ARBA" id="ARBA00004141"/>
    </source>
</evidence>
<evidence type="ECO:0000256" key="5">
    <source>
        <dbReference type="ARBA" id="ARBA00022679"/>
    </source>
</evidence>
<dbReference type="GO" id="GO:0032259">
    <property type="term" value="P:methylation"/>
    <property type="evidence" value="ECO:0007669"/>
    <property type="project" value="UniProtKB-KW"/>
</dbReference>
<dbReference type="Pfam" id="PF04140">
    <property type="entry name" value="ICMT"/>
    <property type="match status" value="1"/>
</dbReference>
<sequence length="209" mass="23715">MDLMDPLAAASALVAATPWQFRAFVAALCFYHLSEYGIAWAFNRETLSRDSWLLSRQYVVAMSAGCVEYAVELALFPGFKRGDVGALRWIARIGLAMVAWGDALRKAAQITARHNFTHQIQFSRRPTHRVVSHGVYAWCRHPGYLGWLTWSVGTQVMLMNPICSFGFAVASWRFFATRIPFEEGLLRRMFPGEYEAYAARTRTWIPGIP</sequence>
<evidence type="ECO:0000256" key="2">
    <source>
        <dbReference type="ARBA" id="ARBA00009140"/>
    </source>
</evidence>
<dbReference type="GO" id="GO:0004671">
    <property type="term" value="F:protein C-terminal S-isoprenylcysteine carboxyl O-methyltransferase activity"/>
    <property type="evidence" value="ECO:0007669"/>
    <property type="project" value="UniProtKB-EC"/>
</dbReference>
<keyword evidence="4 10" id="KW-0489">Methyltransferase</keyword>
<gene>
    <name evidence="11" type="ORF">MSP1404_LOCUS8359</name>
</gene>
<dbReference type="EC" id="2.1.1.100" evidence="3 10"/>
<evidence type="ECO:0000256" key="10">
    <source>
        <dbReference type="RuleBase" id="RU362022"/>
    </source>
</evidence>
<dbReference type="EMBL" id="HBEV01010826">
    <property type="protein sequence ID" value="CAD8590955.1"/>
    <property type="molecule type" value="Transcribed_RNA"/>
</dbReference>
<dbReference type="PANTHER" id="PTHR12714:SF9">
    <property type="entry name" value="PROTEIN-S-ISOPRENYLCYSTEINE O-METHYLTRANSFERASE"/>
    <property type="match status" value="1"/>
</dbReference>
<keyword evidence="10" id="KW-0256">Endoplasmic reticulum</keyword>
<name>A0A7S0PQK1_MICPS</name>
<evidence type="ECO:0000256" key="9">
    <source>
        <dbReference type="ARBA" id="ARBA00023136"/>
    </source>
</evidence>
<reference evidence="11" key="1">
    <citation type="submission" date="2021-01" db="EMBL/GenBank/DDBJ databases">
        <authorList>
            <person name="Corre E."/>
            <person name="Pelletier E."/>
            <person name="Niang G."/>
            <person name="Scheremetjew M."/>
            <person name="Finn R."/>
            <person name="Kale V."/>
            <person name="Holt S."/>
            <person name="Cochrane G."/>
            <person name="Meng A."/>
            <person name="Brown T."/>
            <person name="Cohen L."/>
        </authorList>
    </citation>
    <scope>NUCLEOTIDE SEQUENCE</scope>
    <source>
        <strain evidence="11">CCMP494</strain>
    </source>
</reference>
<evidence type="ECO:0000256" key="6">
    <source>
        <dbReference type="ARBA" id="ARBA00022691"/>
    </source>
</evidence>
<dbReference type="GO" id="GO:0005789">
    <property type="term" value="C:endoplasmic reticulum membrane"/>
    <property type="evidence" value="ECO:0007669"/>
    <property type="project" value="UniProtKB-SubCell"/>
</dbReference>
<comment type="cofactor">
    <cofactor evidence="10">
        <name>Zn(2+)</name>
        <dbReference type="ChEBI" id="CHEBI:29105"/>
    </cofactor>
    <text evidence="10">Divalent metal cations. Probably Zn(2+).</text>
</comment>
<comment type="subcellular location">
    <subcellularLocation>
        <location evidence="10">Endoplasmic reticulum membrane</location>
        <topology evidence="10">Multi-pass membrane protein</topology>
    </subcellularLocation>
    <subcellularLocation>
        <location evidence="1">Membrane</location>
        <topology evidence="1">Multi-pass membrane protein</topology>
    </subcellularLocation>
</comment>
<proteinExistence type="inferred from homology"/>
<dbReference type="PROSITE" id="PS51564">
    <property type="entry name" value="SAM_ICMT"/>
    <property type="match status" value="1"/>
</dbReference>
<comment type="similarity">
    <text evidence="2 10">Belongs to the class VI-like SAM-binding methyltransferase superfamily. Isoprenylcysteine carboxyl methyltransferase family.</text>
</comment>
<keyword evidence="9" id="KW-0472">Membrane</keyword>
<accession>A0A7S0PQK1</accession>
<protein>
    <recommendedName>
        <fullName evidence="3 10">Protein-S-isoprenylcysteine O-methyltransferase</fullName>
        <ecNumber evidence="3 10">2.1.1.100</ecNumber>
    </recommendedName>
</protein>
<dbReference type="AlphaFoldDB" id="A0A7S0PQK1"/>
<dbReference type="PANTHER" id="PTHR12714">
    <property type="entry name" value="PROTEIN-S ISOPRENYLCYSTEINE O-METHYLTRANSFERASE"/>
    <property type="match status" value="1"/>
</dbReference>